<keyword evidence="4 8" id="KW-0812">Transmembrane</keyword>
<keyword evidence="5 8" id="KW-1133">Transmembrane helix</keyword>
<dbReference type="HAMAP" id="MF_01148">
    <property type="entry name" value="Lnt"/>
    <property type="match status" value="1"/>
</dbReference>
<dbReference type="Proteomes" id="UP000468828">
    <property type="component" value="Unassembled WGS sequence"/>
</dbReference>
<dbReference type="InterPro" id="IPR004563">
    <property type="entry name" value="Apolipo_AcylTrfase"/>
</dbReference>
<sequence length="557" mass="57669">MSVSSPPAGPTAACGSSAQVHASRGPLSPAPVAVLLALIGGLALWLAFPPFGLWPLAAVGPFLLLLITRGRSALAGAALGMVMGAAFFLPLLTWTGIFVGDLPWVALSLAQAAFCAALGAGTAVVNRLPAAPVWAAGLWVAQEALRSRLPFGGFPWGRLGFGQADAPFASFAAYGGVPLVTFAVALTGTVLTLLVRRPAMSRRSAAGQQPASRRRWALVCAAAAAVPGVGVLVELPLAGSQLSAGGELATVAVIQGNVPRSGLDFNAQRRAVLDNHVEQTLLLAERVDGGLTPRPDLVIWPENASDIDPFQNPDAAAAIDGAARAIAAPILVGAVLDGPGRYLTNAGIVWDPVSGPGASYAKRHPVPFGEYMPARSFFRFFSEQVDLLRRDFLPGTDPGVLDVGGVRLGDVICFEVAYDGLVSEVVDGGASLLVVQTNNATFGYTAESEQQLAMSRLRAIEHGRTVVVAATSGISAVVAPDGTVVDRSELFTPWSLTGAVAQRTQTTTATRLGSTPELALAAIAGAAVLAALVIDRRSRRARTHPEHDIEEEGPHDL</sequence>
<evidence type="ECO:0000256" key="2">
    <source>
        <dbReference type="ARBA" id="ARBA00022475"/>
    </source>
</evidence>
<comment type="catalytic activity">
    <reaction evidence="8">
        <text>N-terminal S-1,2-diacyl-sn-glyceryl-L-cysteinyl-[lipoprotein] + a glycerophospholipid = N-acyl-S-1,2-diacyl-sn-glyceryl-L-cysteinyl-[lipoprotein] + a 2-acyl-sn-glycero-3-phospholipid + H(+)</text>
        <dbReference type="Rhea" id="RHEA:48228"/>
        <dbReference type="Rhea" id="RHEA-COMP:14681"/>
        <dbReference type="Rhea" id="RHEA-COMP:14684"/>
        <dbReference type="ChEBI" id="CHEBI:15378"/>
        <dbReference type="ChEBI" id="CHEBI:136912"/>
        <dbReference type="ChEBI" id="CHEBI:140656"/>
        <dbReference type="ChEBI" id="CHEBI:140657"/>
        <dbReference type="ChEBI" id="CHEBI:140660"/>
        <dbReference type="EC" id="2.3.1.269"/>
    </reaction>
</comment>
<reference evidence="10 12" key="1">
    <citation type="submission" date="2020-01" db="EMBL/GenBank/DDBJ databases">
        <title>the WGS Modestobacter muralis CPCC 204518.</title>
        <authorList>
            <person name="Jiang Z."/>
        </authorList>
    </citation>
    <scope>NUCLEOTIDE SEQUENCE [LARGE SCALE GENOMIC DNA]</scope>
    <source>
        <strain evidence="10 12">DSM 100205</strain>
    </source>
</reference>
<dbReference type="GO" id="GO:0005886">
    <property type="term" value="C:plasma membrane"/>
    <property type="evidence" value="ECO:0007669"/>
    <property type="project" value="UniProtKB-SubCell"/>
</dbReference>
<dbReference type="EMBL" id="JAAGWH010000066">
    <property type="protein sequence ID" value="NEK96526.1"/>
    <property type="molecule type" value="Genomic_DNA"/>
</dbReference>
<dbReference type="PANTHER" id="PTHR38686">
    <property type="entry name" value="APOLIPOPROTEIN N-ACYLTRANSFERASE"/>
    <property type="match status" value="1"/>
</dbReference>
<evidence type="ECO:0000313" key="13">
    <source>
        <dbReference type="Proteomes" id="UP000471152"/>
    </source>
</evidence>
<evidence type="ECO:0000256" key="7">
    <source>
        <dbReference type="ARBA" id="ARBA00023315"/>
    </source>
</evidence>
<dbReference type="Proteomes" id="UP000471152">
    <property type="component" value="Unassembled WGS sequence"/>
</dbReference>
<dbReference type="Pfam" id="PF20154">
    <property type="entry name" value="LNT_N"/>
    <property type="match status" value="1"/>
</dbReference>
<dbReference type="EC" id="2.3.1.269" evidence="8"/>
<feature type="transmembrane region" description="Helical" evidence="8">
    <location>
        <begin position="518"/>
        <end position="534"/>
    </location>
</feature>
<keyword evidence="12" id="KW-1185">Reference proteome</keyword>
<feature type="transmembrane region" description="Helical" evidence="8">
    <location>
        <begin position="216"/>
        <end position="233"/>
    </location>
</feature>
<comment type="similarity">
    <text evidence="8">Belongs to the CN hydrolase family. Apolipoprotein N-acyltransferase subfamily.</text>
</comment>
<comment type="pathway">
    <text evidence="8">Protein modification; lipoprotein biosynthesis (N-acyl transfer).</text>
</comment>
<feature type="transmembrane region" description="Helical" evidence="8">
    <location>
        <begin position="33"/>
        <end position="66"/>
    </location>
</feature>
<evidence type="ECO:0000313" key="12">
    <source>
        <dbReference type="Proteomes" id="UP000468828"/>
    </source>
</evidence>
<evidence type="ECO:0000259" key="9">
    <source>
        <dbReference type="PROSITE" id="PS50263"/>
    </source>
</evidence>
<dbReference type="Gene3D" id="3.60.110.10">
    <property type="entry name" value="Carbon-nitrogen hydrolase"/>
    <property type="match status" value="1"/>
</dbReference>
<comment type="caution">
    <text evidence="8">Lacks conserved residue(s) required for the propagation of feature annotation.</text>
</comment>
<dbReference type="InterPro" id="IPR003010">
    <property type="entry name" value="C-N_Hydrolase"/>
</dbReference>
<reference evidence="11 13" key="2">
    <citation type="submission" date="2020-02" db="EMBL/GenBank/DDBJ databases">
        <title>The WGS of Modestobacter muralis DSM 100205.</title>
        <authorList>
            <person name="Jiang Z."/>
        </authorList>
    </citation>
    <scope>NUCLEOTIDE SEQUENCE [LARGE SCALE GENOMIC DNA]</scope>
    <source>
        <strain evidence="11 13">DSM 100205</strain>
    </source>
</reference>
<keyword evidence="7 8" id="KW-0012">Acyltransferase</keyword>
<evidence type="ECO:0000256" key="3">
    <source>
        <dbReference type="ARBA" id="ARBA00022679"/>
    </source>
</evidence>
<dbReference type="NCBIfam" id="TIGR00546">
    <property type="entry name" value="lnt"/>
    <property type="match status" value="1"/>
</dbReference>
<organism evidence="11 13">
    <name type="scientific">Modestobacter muralis</name>
    <dbReference type="NCBI Taxonomy" id="1608614"/>
    <lineage>
        <taxon>Bacteria</taxon>
        <taxon>Bacillati</taxon>
        <taxon>Actinomycetota</taxon>
        <taxon>Actinomycetes</taxon>
        <taxon>Geodermatophilales</taxon>
        <taxon>Geodermatophilaceae</taxon>
        <taxon>Modestobacter</taxon>
    </lineage>
</organism>
<comment type="subcellular location">
    <subcellularLocation>
        <location evidence="1 8">Cell membrane</location>
        <topology evidence="1 8">Multi-pass membrane protein</topology>
    </subcellularLocation>
</comment>
<feature type="transmembrane region" description="Helical" evidence="8">
    <location>
        <begin position="73"/>
        <end position="92"/>
    </location>
</feature>
<dbReference type="CDD" id="cd07571">
    <property type="entry name" value="ALP_N-acyl_transferase"/>
    <property type="match status" value="1"/>
</dbReference>
<evidence type="ECO:0000313" key="11">
    <source>
        <dbReference type="EMBL" id="NEN53426.1"/>
    </source>
</evidence>
<dbReference type="InterPro" id="IPR045378">
    <property type="entry name" value="LNT_N"/>
</dbReference>
<keyword evidence="2 8" id="KW-1003">Cell membrane</keyword>
<evidence type="ECO:0000256" key="8">
    <source>
        <dbReference type="HAMAP-Rule" id="MF_01148"/>
    </source>
</evidence>
<evidence type="ECO:0000256" key="1">
    <source>
        <dbReference type="ARBA" id="ARBA00004651"/>
    </source>
</evidence>
<dbReference type="PANTHER" id="PTHR38686:SF1">
    <property type="entry name" value="APOLIPOPROTEIN N-ACYLTRANSFERASE"/>
    <property type="match status" value="1"/>
</dbReference>
<dbReference type="GO" id="GO:0042158">
    <property type="term" value="P:lipoprotein biosynthetic process"/>
    <property type="evidence" value="ECO:0007669"/>
    <property type="project" value="UniProtKB-UniRule"/>
</dbReference>
<dbReference type="GO" id="GO:0016410">
    <property type="term" value="F:N-acyltransferase activity"/>
    <property type="evidence" value="ECO:0007669"/>
    <property type="project" value="UniProtKB-UniRule"/>
</dbReference>
<dbReference type="SUPFAM" id="SSF56317">
    <property type="entry name" value="Carbon-nitrogen hydrolase"/>
    <property type="match status" value="1"/>
</dbReference>
<name>A0A6P0HE39_9ACTN</name>
<dbReference type="Pfam" id="PF00795">
    <property type="entry name" value="CN_hydrolase"/>
    <property type="match status" value="1"/>
</dbReference>
<dbReference type="AlphaFoldDB" id="A0A6P0HE39"/>
<evidence type="ECO:0000256" key="5">
    <source>
        <dbReference type="ARBA" id="ARBA00022989"/>
    </source>
</evidence>
<evidence type="ECO:0000313" key="10">
    <source>
        <dbReference type="EMBL" id="NEK96526.1"/>
    </source>
</evidence>
<comment type="function">
    <text evidence="8">Catalyzes the phospholipid dependent N-acylation of the N-terminal cysteine of apolipoprotein, the last step in lipoprotein maturation.</text>
</comment>
<feature type="domain" description="CN hydrolase" evidence="9">
    <location>
        <begin position="249"/>
        <end position="502"/>
    </location>
</feature>
<gene>
    <name evidence="8 11" type="primary">lnt</name>
    <name evidence="11" type="ORF">G3R41_21210</name>
    <name evidence="10" type="ORF">GCU67_20495</name>
</gene>
<dbReference type="InterPro" id="IPR036526">
    <property type="entry name" value="C-N_Hydrolase_sf"/>
</dbReference>
<keyword evidence="11" id="KW-0449">Lipoprotein</keyword>
<accession>A0A6P0HE39</accession>
<dbReference type="PROSITE" id="PS50263">
    <property type="entry name" value="CN_HYDROLASE"/>
    <property type="match status" value="1"/>
</dbReference>
<dbReference type="UniPathway" id="UPA00666"/>
<dbReference type="EMBL" id="JAAGWB010000069">
    <property type="protein sequence ID" value="NEN53426.1"/>
    <property type="molecule type" value="Genomic_DNA"/>
</dbReference>
<keyword evidence="3 8" id="KW-0808">Transferase</keyword>
<evidence type="ECO:0000256" key="4">
    <source>
        <dbReference type="ARBA" id="ARBA00022692"/>
    </source>
</evidence>
<evidence type="ECO:0000256" key="6">
    <source>
        <dbReference type="ARBA" id="ARBA00023136"/>
    </source>
</evidence>
<comment type="caution">
    <text evidence="11">The sequence shown here is derived from an EMBL/GenBank/DDBJ whole genome shotgun (WGS) entry which is preliminary data.</text>
</comment>
<protein>
    <recommendedName>
        <fullName evidence="8">Apolipoprotein N-acyltransferase</fullName>
        <shortName evidence="8">ALP N-acyltransferase</shortName>
        <ecNumber evidence="8">2.3.1.269</ecNumber>
    </recommendedName>
</protein>
<keyword evidence="6 8" id="KW-0472">Membrane</keyword>
<proteinExistence type="inferred from homology"/>
<feature type="transmembrane region" description="Helical" evidence="8">
    <location>
        <begin position="171"/>
        <end position="195"/>
    </location>
</feature>